<comment type="caution">
    <text evidence="1">The sequence shown here is derived from an EMBL/GenBank/DDBJ whole genome shotgun (WGS) entry which is preliminary data.</text>
</comment>
<dbReference type="STRING" id="2070753.A0A3A2ZVI1"/>
<evidence type="ECO:0000313" key="1">
    <source>
        <dbReference type="EMBL" id="RJE22005.1"/>
    </source>
</evidence>
<organism evidence="1 2">
    <name type="scientific">Aspergillus sclerotialis</name>
    <dbReference type="NCBI Taxonomy" id="2070753"/>
    <lineage>
        <taxon>Eukaryota</taxon>
        <taxon>Fungi</taxon>
        <taxon>Dikarya</taxon>
        <taxon>Ascomycota</taxon>
        <taxon>Pezizomycotina</taxon>
        <taxon>Eurotiomycetes</taxon>
        <taxon>Eurotiomycetidae</taxon>
        <taxon>Eurotiales</taxon>
        <taxon>Aspergillaceae</taxon>
        <taxon>Aspergillus</taxon>
        <taxon>Aspergillus subgen. Polypaecilum</taxon>
    </lineage>
</organism>
<keyword evidence="2" id="KW-1185">Reference proteome</keyword>
<evidence type="ECO:0000313" key="2">
    <source>
        <dbReference type="Proteomes" id="UP000266188"/>
    </source>
</evidence>
<name>A0A3A2ZVI1_9EURO</name>
<dbReference type="OrthoDB" id="5346581at2759"/>
<gene>
    <name evidence="1" type="ORF">PHISCL_05670</name>
</gene>
<dbReference type="EMBL" id="MVGC01000192">
    <property type="protein sequence ID" value="RJE22005.1"/>
    <property type="molecule type" value="Genomic_DNA"/>
</dbReference>
<accession>A0A3A2ZVI1</accession>
<protein>
    <submittedName>
        <fullName evidence="1">Uncharacterized protein</fullName>
    </submittedName>
</protein>
<reference evidence="2" key="1">
    <citation type="submission" date="2017-02" db="EMBL/GenBank/DDBJ databases">
        <authorList>
            <person name="Tafer H."/>
            <person name="Lopandic K."/>
        </authorList>
    </citation>
    <scope>NUCLEOTIDE SEQUENCE [LARGE SCALE GENOMIC DNA]</scope>
    <source>
        <strain evidence="2">CBS 366.77</strain>
    </source>
</reference>
<proteinExistence type="predicted"/>
<dbReference type="AlphaFoldDB" id="A0A3A2ZVI1"/>
<sequence>MADSVVPKVALATLAEQHLRALCDTVQYILSTQRAEYVLAQVAEGIQTKETARYKLHGLDPQIKNRIEPGLAALNLVRSWMSEFRLETLEIDANILQAYRNSSPGTKAFKLRLIETTAVVVHSLAALLFEHTNDPPYKYPSPTRKVVIVDGLAEVSDELIPTPFPTFLYHRDYFDHDLYPMGVVDVVAYWTETQLFGGVVVFDHGKSDAEFLDVSLHPDCSFKVFKLSDAQIDQFIGLSMHGSLQSHPRFQLSQSAMLSGSYQSSPCNRTYTALGEIGEPANYPLAGIQWGD</sequence>
<dbReference type="Proteomes" id="UP000266188">
    <property type="component" value="Unassembled WGS sequence"/>
</dbReference>